<feature type="domain" description="Calpain catalytic" evidence="6">
    <location>
        <begin position="41"/>
        <end position="225"/>
    </location>
</feature>
<gene>
    <name evidence="7" type="ORF">POCTA_138.1.T1380007</name>
</gene>
<evidence type="ECO:0000256" key="3">
    <source>
        <dbReference type="ARBA" id="ARBA00022801"/>
    </source>
</evidence>
<protein>
    <recommendedName>
        <fullName evidence="6">Calpain catalytic domain-containing protein</fullName>
    </recommendedName>
</protein>
<evidence type="ECO:0000259" key="6">
    <source>
        <dbReference type="PROSITE" id="PS50203"/>
    </source>
</evidence>
<keyword evidence="3" id="KW-0378">Hydrolase</keyword>
<dbReference type="InterPro" id="IPR001300">
    <property type="entry name" value="Peptidase_C2_calpain_cat"/>
</dbReference>
<dbReference type="EMBL" id="CAJJDP010000139">
    <property type="protein sequence ID" value="CAD8206394.1"/>
    <property type="molecule type" value="Genomic_DNA"/>
</dbReference>
<proteinExistence type="inferred from homology"/>
<accession>A0A8S1Y3N7</accession>
<comment type="caution">
    <text evidence="5">Lacks conserved residue(s) required for the propagation of feature annotation.</text>
</comment>
<evidence type="ECO:0000313" key="8">
    <source>
        <dbReference type="Proteomes" id="UP000683925"/>
    </source>
</evidence>
<dbReference type="SMART" id="SM00230">
    <property type="entry name" value="CysPc"/>
    <property type="match status" value="1"/>
</dbReference>
<keyword evidence="4" id="KW-0788">Thiol protease</keyword>
<dbReference type="PROSITE" id="PS50203">
    <property type="entry name" value="CALPAIN_CAT"/>
    <property type="match status" value="1"/>
</dbReference>
<evidence type="ECO:0000256" key="4">
    <source>
        <dbReference type="ARBA" id="ARBA00022807"/>
    </source>
</evidence>
<reference evidence="7" key="1">
    <citation type="submission" date="2021-01" db="EMBL/GenBank/DDBJ databases">
        <authorList>
            <consortium name="Genoscope - CEA"/>
            <person name="William W."/>
        </authorList>
    </citation>
    <scope>NUCLEOTIDE SEQUENCE</scope>
</reference>
<dbReference type="Pfam" id="PF00648">
    <property type="entry name" value="Peptidase_C2"/>
    <property type="match status" value="1"/>
</dbReference>
<dbReference type="OMA" id="TIQQQCH"/>
<comment type="similarity">
    <text evidence="1">Belongs to the peptidase C2 family.</text>
</comment>
<dbReference type="GO" id="GO:0006508">
    <property type="term" value="P:proteolysis"/>
    <property type="evidence" value="ECO:0007669"/>
    <property type="project" value="UniProtKB-KW"/>
</dbReference>
<dbReference type="PANTHER" id="PTHR10183">
    <property type="entry name" value="CALPAIN"/>
    <property type="match status" value="1"/>
</dbReference>
<organism evidence="7 8">
    <name type="scientific">Paramecium octaurelia</name>
    <dbReference type="NCBI Taxonomy" id="43137"/>
    <lineage>
        <taxon>Eukaryota</taxon>
        <taxon>Sar</taxon>
        <taxon>Alveolata</taxon>
        <taxon>Ciliophora</taxon>
        <taxon>Intramacronucleata</taxon>
        <taxon>Oligohymenophorea</taxon>
        <taxon>Peniculida</taxon>
        <taxon>Parameciidae</taxon>
        <taxon>Paramecium</taxon>
    </lineage>
</organism>
<name>A0A8S1Y3N7_PAROT</name>
<comment type="caution">
    <text evidence="7">The sequence shown here is derived from an EMBL/GenBank/DDBJ whole genome shotgun (WGS) entry which is preliminary data.</text>
</comment>
<evidence type="ECO:0000313" key="7">
    <source>
        <dbReference type="EMBL" id="CAD8206394.1"/>
    </source>
</evidence>
<dbReference type="OrthoDB" id="424753at2759"/>
<dbReference type="InterPro" id="IPR022684">
    <property type="entry name" value="Calpain_cysteine_protease"/>
</dbReference>
<evidence type="ECO:0000256" key="2">
    <source>
        <dbReference type="ARBA" id="ARBA00022670"/>
    </source>
</evidence>
<dbReference type="Proteomes" id="UP000683925">
    <property type="component" value="Unassembled WGS sequence"/>
</dbReference>
<keyword evidence="2" id="KW-0645">Protease</keyword>
<evidence type="ECO:0000256" key="1">
    <source>
        <dbReference type="ARBA" id="ARBA00007623"/>
    </source>
</evidence>
<dbReference type="GO" id="GO:0004198">
    <property type="term" value="F:calcium-dependent cysteine-type endopeptidase activity"/>
    <property type="evidence" value="ECO:0007669"/>
    <property type="project" value="InterPro"/>
</dbReference>
<dbReference type="AlphaFoldDB" id="A0A8S1Y3N7"/>
<keyword evidence="8" id="KW-1185">Reference proteome</keyword>
<dbReference type="PANTHER" id="PTHR10183:SF379">
    <property type="entry name" value="CALPAIN-5"/>
    <property type="match status" value="1"/>
</dbReference>
<evidence type="ECO:0000256" key="5">
    <source>
        <dbReference type="PROSITE-ProRule" id="PRU00239"/>
    </source>
</evidence>
<sequence>MGCMINYKQSLNIIIPRQSLQEEPYKNNHFKKAKLIFNEPEYTDEVFQRININLSKDPSRFEALKNYQWKRIVKLNMNQNLCYEFQYGKIIKGELNNDQFLNALRILSFYDITIRKIFLIKKIQSNCQYRIVLNQQGFWQEIVIDDYLTFNMSGKPLFSYYDGEDYWVQLIEKAFSKIYGCYEKLEQVDMANEIIRDITGAPYLMLDEQEFNHQVRNFVNLSNIYYLMDEKKGIFLMQREEERNYFLDLQRKVKLNINEFSNYKLFFIPFDEQYIQITQQVEIPIKNQQIKQVIQMTIQQQCHAFITLSQQDLKVCNQNYYAQLHIIIVEDNKNRKNFKLIYSKYQQVRDLTIECNLAIGQYLIYIEAFWQQQTDQKLNIQSYGNSQVYFTQLSNMRENEKLDLLNEIIYCHSKSQNKRIYGNDQLYSVQSQIGRYKYILFENNTLNQTLKVLLKFMKHLVIVNFPYNDQSSQLIQVLPNQRKLVTFQILLENEGQHRFSVEEENCEILGPLTDDQLLEKAINEPTSIIERNEYMKIYNLRLDDECALVYVNNSEQKYVELNKVKLINLSYKGNRNPEPLNIEVLPKQKVLFRFNKLDKAQSQYEFECNQQYRFE</sequence>